<evidence type="ECO:0000313" key="7">
    <source>
        <dbReference type="EMBL" id="CAH1241057.1"/>
    </source>
</evidence>
<keyword evidence="8" id="KW-1185">Reference proteome</keyword>
<dbReference type="FunFam" id="2.40.128.180:FF:000002">
    <property type="entry name" value="Fas apoptotic inhibitory molecule 1"/>
    <property type="match status" value="1"/>
</dbReference>
<comment type="function">
    <text evidence="4">Plays a role as an inducible effector molecule that mediates Fas resistance produced by surface Ig engagement in B cells.</text>
</comment>
<dbReference type="Gene3D" id="2.40.128.180">
    <property type="match status" value="2"/>
</dbReference>
<evidence type="ECO:0000256" key="5">
    <source>
        <dbReference type="ARBA" id="ARBA00060954"/>
    </source>
</evidence>
<dbReference type="EMBL" id="OV696697">
    <property type="protein sequence ID" value="CAH1241057.1"/>
    <property type="molecule type" value="Genomic_DNA"/>
</dbReference>
<comment type="similarity">
    <text evidence="5">Belongs to the FAIM1 family.</text>
</comment>
<name>A0A8J9YNW8_BRALA</name>
<proteinExistence type="inferred from homology"/>
<sequence length="216" mass="23878">MRSSLTPRPNAISVPSSGVLLFSGGFRDRSSIKIKMAAMSDVVAVWEVALSDGVHKVQFEHGTTTGKRVVTVDNKELLRRNWMFKLVGKESFTIGKGHKAVIFIEAVSGFAYQYTLDVDGKSLEKFIENRSKTSKTWTLTLDGVDTRIVLEKDTMDIWCNGKQMETAGEFVDDGTETHFTIGNHGCYVKAISSGKRRDGIVHSLIVDGSEIPEAME</sequence>
<evidence type="ECO:0000313" key="8">
    <source>
        <dbReference type="Proteomes" id="UP000838412"/>
    </source>
</evidence>
<evidence type="ECO:0000256" key="6">
    <source>
        <dbReference type="ARBA" id="ARBA00069997"/>
    </source>
</evidence>
<reference evidence="7" key="1">
    <citation type="submission" date="2022-01" db="EMBL/GenBank/DDBJ databases">
        <authorList>
            <person name="Braso-Vives M."/>
        </authorList>
    </citation>
    <scope>NUCLEOTIDE SEQUENCE</scope>
</reference>
<protein>
    <recommendedName>
        <fullName evidence="6">Fas apoptotic inhibitory molecule 1</fullName>
    </recommendedName>
</protein>
<dbReference type="InterPro" id="IPR010695">
    <property type="entry name" value="FAIM1"/>
</dbReference>
<dbReference type="AlphaFoldDB" id="A0A8J9YNW8"/>
<dbReference type="Proteomes" id="UP000838412">
    <property type="component" value="Chromosome 12"/>
</dbReference>
<dbReference type="Pfam" id="PF06905">
    <property type="entry name" value="FAIM1"/>
    <property type="match status" value="1"/>
</dbReference>
<evidence type="ECO:0000256" key="1">
    <source>
        <dbReference type="ARBA" id="ARBA00004496"/>
    </source>
</evidence>
<keyword evidence="3" id="KW-0053">Apoptosis</keyword>
<evidence type="ECO:0000256" key="4">
    <source>
        <dbReference type="ARBA" id="ARBA00058770"/>
    </source>
</evidence>
<gene>
    <name evidence="7" type="primary">FAIM</name>
    <name evidence="7" type="ORF">BLAG_LOCUS4848</name>
</gene>
<dbReference type="GO" id="GO:1902042">
    <property type="term" value="P:negative regulation of extrinsic apoptotic signaling pathway via death domain receptors"/>
    <property type="evidence" value="ECO:0007669"/>
    <property type="project" value="TreeGrafter"/>
</dbReference>
<dbReference type="GO" id="GO:0005737">
    <property type="term" value="C:cytoplasm"/>
    <property type="evidence" value="ECO:0007669"/>
    <property type="project" value="UniProtKB-SubCell"/>
</dbReference>
<keyword evidence="2" id="KW-0963">Cytoplasm</keyword>
<evidence type="ECO:0000256" key="2">
    <source>
        <dbReference type="ARBA" id="ARBA00022490"/>
    </source>
</evidence>
<accession>A0A8J9YNW8</accession>
<dbReference type="GO" id="GO:0006915">
    <property type="term" value="P:apoptotic process"/>
    <property type="evidence" value="ECO:0007669"/>
    <property type="project" value="UniProtKB-KW"/>
</dbReference>
<dbReference type="PANTHER" id="PTHR13088">
    <property type="entry name" value="FAS APOPTOTIC INHIBITORY MOLECULE FAIM"/>
    <property type="match status" value="1"/>
</dbReference>
<dbReference type="FunFam" id="2.40.128.180:FF:000001">
    <property type="entry name" value="Fas apoptotic inhibitory molecule 1"/>
    <property type="match status" value="1"/>
</dbReference>
<organism evidence="7 8">
    <name type="scientific">Branchiostoma lanceolatum</name>
    <name type="common">Common lancelet</name>
    <name type="synonym">Amphioxus lanceolatum</name>
    <dbReference type="NCBI Taxonomy" id="7740"/>
    <lineage>
        <taxon>Eukaryota</taxon>
        <taxon>Metazoa</taxon>
        <taxon>Chordata</taxon>
        <taxon>Cephalochordata</taxon>
        <taxon>Leptocardii</taxon>
        <taxon>Amphioxiformes</taxon>
        <taxon>Branchiostomatidae</taxon>
        <taxon>Branchiostoma</taxon>
    </lineage>
</organism>
<dbReference type="InterPro" id="IPR038513">
    <property type="entry name" value="FAIM1_dom_sf"/>
</dbReference>
<evidence type="ECO:0000256" key="3">
    <source>
        <dbReference type="ARBA" id="ARBA00022703"/>
    </source>
</evidence>
<comment type="subcellular location">
    <subcellularLocation>
        <location evidence="1">Cytoplasm</location>
    </subcellularLocation>
</comment>
<dbReference type="OrthoDB" id="6262731at2759"/>
<dbReference type="PANTHER" id="PTHR13088:SF3">
    <property type="entry name" value="FAS APOPTOTIC INHIBITORY MOLECULE 1"/>
    <property type="match status" value="1"/>
</dbReference>